<evidence type="ECO:0000256" key="4">
    <source>
        <dbReference type="ARBA" id="ARBA00023211"/>
    </source>
</evidence>
<dbReference type="CDD" id="cd09988">
    <property type="entry name" value="Formimidoylglutamase"/>
    <property type="match status" value="1"/>
</dbReference>
<evidence type="ECO:0000256" key="1">
    <source>
        <dbReference type="ARBA" id="ARBA00022723"/>
    </source>
</evidence>
<sequence>MHHLKLYSEKHISKLIAIRNGETKLGQKFQFVESLEELEKTDARFVIFGIPEDIGVSANFGNAGTANAWEAFLRAFLNVQENEYNSGEEIVLLGEINTAELMQKAGNIDVSDPNYVQKLGDLVEQVDVMVSEVVKKVILAGKFPIIIGGGHNNAFGNLKGAAEASGKTINVLNIDAHTDLRRLEHRHSGNGFSYALKNGFLERYSIFGLHKNYTPQYIFDEMNASEAIQYRLLEELPQQERPGKFRQALDFVKGEKFGLELDCDAIANFPSSAASPAGFSIDEVRSYLKIAAKEKNCCYLHICEAMSATNYPTGKALSYLATDFLQER</sequence>
<dbReference type="PANTHER" id="PTHR11358:SF35">
    <property type="entry name" value="FORMIMIDOYLGLUTAMASE"/>
    <property type="match status" value="1"/>
</dbReference>
<dbReference type="SUPFAM" id="SSF52768">
    <property type="entry name" value="Arginase/deacetylase"/>
    <property type="match status" value="1"/>
</dbReference>
<comment type="similarity">
    <text evidence="5">Belongs to the arginase family.</text>
</comment>
<evidence type="ECO:0000256" key="5">
    <source>
        <dbReference type="PROSITE-ProRule" id="PRU00742"/>
    </source>
</evidence>
<evidence type="ECO:0000256" key="2">
    <source>
        <dbReference type="ARBA" id="ARBA00022801"/>
    </source>
</evidence>
<keyword evidence="7" id="KW-1185">Reference proteome</keyword>
<dbReference type="PIRSF" id="PIRSF036979">
    <property type="entry name" value="Arginase"/>
    <property type="match status" value="1"/>
</dbReference>
<dbReference type="AlphaFoldDB" id="A0A285X677"/>
<accession>A0A285X677</accession>
<gene>
    <name evidence="6" type="ORF">SAMN06296241_2068</name>
</gene>
<dbReference type="RefSeq" id="WP_097056279.1">
    <property type="nucleotide sequence ID" value="NZ_OCMF01000002.1"/>
</dbReference>
<protein>
    <submittedName>
        <fullName evidence="6">Formiminoglutamase</fullName>
    </submittedName>
</protein>
<dbReference type="Pfam" id="PF00491">
    <property type="entry name" value="Arginase"/>
    <property type="match status" value="1"/>
</dbReference>
<dbReference type="EMBL" id="OCMF01000002">
    <property type="protein sequence ID" value="SOC80516.1"/>
    <property type="molecule type" value="Genomic_DNA"/>
</dbReference>
<dbReference type="PROSITE" id="PS51409">
    <property type="entry name" value="ARGINASE_2"/>
    <property type="match status" value="1"/>
</dbReference>
<dbReference type="GO" id="GO:0046872">
    <property type="term" value="F:metal ion binding"/>
    <property type="evidence" value="ECO:0007669"/>
    <property type="project" value="UniProtKB-KW"/>
</dbReference>
<dbReference type="GO" id="GO:0033389">
    <property type="term" value="P:putrescine biosynthetic process from arginine, via agmatine"/>
    <property type="evidence" value="ECO:0007669"/>
    <property type="project" value="TreeGrafter"/>
</dbReference>
<keyword evidence="1" id="KW-0479">Metal-binding</keyword>
<evidence type="ECO:0000313" key="6">
    <source>
        <dbReference type="EMBL" id="SOC80516.1"/>
    </source>
</evidence>
<dbReference type="OrthoDB" id="9788689at2"/>
<dbReference type="InterPro" id="IPR023696">
    <property type="entry name" value="Ureohydrolase_dom_sf"/>
</dbReference>
<organism evidence="6 7">
    <name type="scientific">Salinimicrobium sediminis</name>
    <dbReference type="NCBI Taxonomy" id="1343891"/>
    <lineage>
        <taxon>Bacteria</taxon>
        <taxon>Pseudomonadati</taxon>
        <taxon>Bacteroidota</taxon>
        <taxon>Flavobacteriia</taxon>
        <taxon>Flavobacteriales</taxon>
        <taxon>Flavobacteriaceae</taxon>
        <taxon>Salinimicrobium</taxon>
    </lineage>
</organism>
<keyword evidence="4" id="KW-0464">Manganese</keyword>
<evidence type="ECO:0000313" key="7">
    <source>
        <dbReference type="Proteomes" id="UP000219193"/>
    </source>
</evidence>
<dbReference type="Proteomes" id="UP000219193">
    <property type="component" value="Unassembled WGS sequence"/>
</dbReference>
<dbReference type="InterPro" id="IPR006035">
    <property type="entry name" value="Ureohydrolase"/>
</dbReference>
<dbReference type="GO" id="GO:0006547">
    <property type="term" value="P:L-histidine metabolic process"/>
    <property type="evidence" value="ECO:0007669"/>
    <property type="project" value="UniProtKB-KW"/>
</dbReference>
<dbReference type="GO" id="GO:0008783">
    <property type="term" value="F:agmatinase activity"/>
    <property type="evidence" value="ECO:0007669"/>
    <property type="project" value="TreeGrafter"/>
</dbReference>
<dbReference type="Gene3D" id="3.40.800.10">
    <property type="entry name" value="Ureohydrolase domain"/>
    <property type="match status" value="1"/>
</dbReference>
<keyword evidence="2" id="KW-0378">Hydrolase</keyword>
<evidence type="ECO:0000256" key="3">
    <source>
        <dbReference type="ARBA" id="ARBA00022808"/>
    </source>
</evidence>
<dbReference type="PANTHER" id="PTHR11358">
    <property type="entry name" value="ARGINASE/AGMATINASE"/>
    <property type="match status" value="1"/>
</dbReference>
<proteinExistence type="inferred from homology"/>
<keyword evidence="3" id="KW-0369">Histidine metabolism</keyword>
<reference evidence="7" key="1">
    <citation type="submission" date="2017-09" db="EMBL/GenBank/DDBJ databases">
        <authorList>
            <person name="Varghese N."/>
            <person name="Submissions S."/>
        </authorList>
    </citation>
    <scope>NUCLEOTIDE SEQUENCE [LARGE SCALE GENOMIC DNA]</scope>
    <source>
        <strain evidence="7">CGMCC 1.12641</strain>
    </source>
</reference>
<name>A0A285X677_9FLAO</name>